<comment type="caution">
    <text evidence="2">The sequence shown here is derived from an EMBL/GenBank/DDBJ whole genome shotgun (WGS) entry which is preliminary data.</text>
</comment>
<evidence type="ECO:0000313" key="2">
    <source>
        <dbReference type="EMBL" id="KAK3217415.1"/>
    </source>
</evidence>
<dbReference type="EMBL" id="WVTA01000001">
    <property type="protein sequence ID" value="KAK3217415.1"/>
    <property type="molecule type" value="Genomic_DNA"/>
</dbReference>
<proteinExistence type="predicted"/>
<dbReference type="AlphaFoldDB" id="A0AAN6RL97"/>
<sequence length="167" mass="18984">MGRWGRQKVPQSLEMKHSYLLSLLPCVYFSLFPPSISPPSPPTPYPFSHLHHHLLIPRRPLVRRRPLPHLLIPRRDLHLHPPTHRTIRVEPPHRPPQPPIVGSIPPDPPQVPFKSAVIIAIAIVNLDIHRRKREVVEGVEGGEDGSDEEEHDEEDEELEEEVGDGVG</sequence>
<evidence type="ECO:0000256" key="1">
    <source>
        <dbReference type="SAM" id="MobiDB-lite"/>
    </source>
</evidence>
<accession>A0AAN6RL97</accession>
<gene>
    <name evidence="2" type="ORF">GRF29_1g2997845</name>
</gene>
<feature type="compositionally biased region" description="Acidic residues" evidence="1">
    <location>
        <begin position="140"/>
        <end position="167"/>
    </location>
</feature>
<name>A0AAN6RL97_9PLEO</name>
<organism evidence="2 3">
    <name type="scientific">Pseudopithomyces chartarum</name>
    <dbReference type="NCBI Taxonomy" id="1892770"/>
    <lineage>
        <taxon>Eukaryota</taxon>
        <taxon>Fungi</taxon>
        <taxon>Dikarya</taxon>
        <taxon>Ascomycota</taxon>
        <taxon>Pezizomycotina</taxon>
        <taxon>Dothideomycetes</taxon>
        <taxon>Pleosporomycetidae</taxon>
        <taxon>Pleosporales</taxon>
        <taxon>Massarineae</taxon>
        <taxon>Didymosphaeriaceae</taxon>
        <taxon>Pseudopithomyces</taxon>
    </lineage>
</organism>
<keyword evidence="3" id="KW-1185">Reference proteome</keyword>
<protein>
    <submittedName>
        <fullName evidence="2">Uncharacterized protein</fullName>
    </submittedName>
</protein>
<reference evidence="2 3" key="1">
    <citation type="submission" date="2021-02" db="EMBL/GenBank/DDBJ databases">
        <title>Genome assembly of Pseudopithomyces chartarum.</title>
        <authorList>
            <person name="Jauregui R."/>
            <person name="Singh J."/>
            <person name="Voisey C."/>
        </authorList>
    </citation>
    <scope>NUCLEOTIDE SEQUENCE [LARGE SCALE GENOMIC DNA]</scope>
    <source>
        <strain evidence="2 3">AGR01</strain>
    </source>
</reference>
<dbReference type="Proteomes" id="UP001280581">
    <property type="component" value="Unassembled WGS sequence"/>
</dbReference>
<evidence type="ECO:0000313" key="3">
    <source>
        <dbReference type="Proteomes" id="UP001280581"/>
    </source>
</evidence>
<feature type="region of interest" description="Disordered" evidence="1">
    <location>
        <begin position="133"/>
        <end position="167"/>
    </location>
</feature>